<sequence>MALQWLTLVATIWLQSVNGTNSSFPAYSSELKRLLSISQLQLINLASASDAGKLLGWISGVAAAYLPLPLVLLVGAALGLVGYGLQYLFLTHHLSSLSYTHVLFLTVLAGNSICWINTVCYIIIIRNFPFDRQISVGISTSYIGLSAKIYTNIVDVVAPTSPSERAKAFLLLNSVLPLVVSVLVAPFARDAKVGKCKKLLAVGFFTTFVITVITGVFAVGTAISRFLPRYMILVGMLVMMIMPLVVPLVEKIRENLQKKCLIRVHDEHFTGFASMENGGKLEEEIGERDIFAVEEIGPKVMLRRVEFWLYFFVYLFGATLGLVYLNNLGQIAESRGCSGTSSLVSLSSAFGFFGRLLPSLLDYYFPKSKLLLSRAGEMGAMMIPMCGAFFLLLNRQDMSLYISTAIIGICTGAITSISVSTTTQLFGTKNFGVNHNILVSNIPIGSFLFGDFAALLYKRGTNNVHGDGNCMGERCYQTTFIIWGSLCGLGTLLAYFLHVRTKKLHSHA</sequence>
<proteinExistence type="inferred from homology"/>
<keyword evidence="4 6" id="KW-0472">Membrane</keyword>
<feature type="transmembrane region" description="Helical" evidence="6">
    <location>
        <begin position="477"/>
        <end position="497"/>
    </location>
</feature>
<evidence type="ECO:0000313" key="11">
    <source>
        <dbReference type="Proteomes" id="UP000231279"/>
    </source>
</evidence>
<dbReference type="PANTHER" id="PTHR21576:SF11">
    <property type="entry name" value="MAJOR FACILITATOR SUPERFAMILY PROTEIN"/>
    <property type="match status" value="1"/>
</dbReference>
<feature type="transmembrane region" description="Helical" evidence="6">
    <location>
        <begin position="438"/>
        <end position="457"/>
    </location>
</feature>
<dbReference type="Pfam" id="PF23262">
    <property type="entry name" value="NFD4_C"/>
    <property type="match status" value="1"/>
</dbReference>
<evidence type="ECO:0000256" key="6">
    <source>
        <dbReference type="SAM" id="Phobius"/>
    </source>
</evidence>
<feature type="transmembrane region" description="Helical" evidence="6">
    <location>
        <begin position="168"/>
        <end position="187"/>
    </location>
</feature>
<evidence type="ECO:0000256" key="4">
    <source>
        <dbReference type="ARBA" id="ARBA00023136"/>
    </source>
</evidence>
<comment type="caution">
    <text evidence="10">The sequence shown here is derived from an EMBL/GenBank/DDBJ whole genome shotgun (WGS) entry which is preliminary data.</text>
</comment>
<evidence type="ECO:0000313" key="10">
    <source>
        <dbReference type="EMBL" id="PIN02066.1"/>
    </source>
</evidence>
<dbReference type="GO" id="GO:0016020">
    <property type="term" value="C:membrane"/>
    <property type="evidence" value="ECO:0007669"/>
    <property type="project" value="UniProtKB-SubCell"/>
</dbReference>
<feature type="transmembrane region" description="Helical" evidence="6">
    <location>
        <begin position="64"/>
        <end position="90"/>
    </location>
</feature>
<keyword evidence="2 6" id="KW-0812">Transmembrane</keyword>
<feature type="domain" description="Nodulin-like" evidence="8">
    <location>
        <begin position="4"/>
        <end position="247"/>
    </location>
</feature>
<dbReference type="InterPro" id="IPR010658">
    <property type="entry name" value="Nodulin-like"/>
</dbReference>
<accession>A0A2G9G9X4</accession>
<dbReference type="PANTHER" id="PTHR21576">
    <property type="entry name" value="UNCHARACTERIZED NODULIN-LIKE PROTEIN"/>
    <property type="match status" value="1"/>
</dbReference>
<feature type="transmembrane region" description="Helical" evidence="6">
    <location>
        <begin position="230"/>
        <end position="249"/>
    </location>
</feature>
<evidence type="ECO:0000259" key="8">
    <source>
        <dbReference type="Pfam" id="PF06813"/>
    </source>
</evidence>
<feature type="transmembrane region" description="Helical" evidence="6">
    <location>
        <begin position="199"/>
        <end position="224"/>
    </location>
</feature>
<dbReference type="InterPro" id="IPR056555">
    <property type="entry name" value="NFD4_C"/>
</dbReference>
<evidence type="ECO:0000259" key="9">
    <source>
        <dbReference type="Pfam" id="PF23262"/>
    </source>
</evidence>
<feature type="transmembrane region" description="Helical" evidence="6">
    <location>
        <begin position="307"/>
        <end position="325"/>
    </location>
</feature>
<dbReference type="OrthoDB" id="410267at2759"/>
<dbReference type="InterPro" id="IPR036259">
    <property type="entry name" value="MFS_trans_sf"/>
</dbReference>
<evidence type="ECO:0000256" key="5">
    <source>
        <dbReference type="ARBA" id="ARBA00044504"/>
    </source>
</evidence>
<gene>
    <name evidence="10" type="ORF">CDL12_25420</name>
</gene>
<name>A0A2G9G9X4_9LAMI</name>
<keyword evidence="11" id="KW-1185">Reference proteome</keyword>
<feature type="domain" description="NFD4 C-terminal" evidence="9">
    <location>
        <begin position="293"/>
        <end position="506"/>
    </location>
</feature>
<organism evidence="10 11">
    <name type="scientific">Handroanthus impetiginosus</name>
    <dbReference type="NCBI Taxonomy" id="429701"/>
    <lineage>
        <taxon>Eukaryota</taxon>
        <taxon>Viridiplantae</taxon>
        <taxon>Streptophyta</taxon>
        <taxon>Embryophyta</taxon>
        <taxon>Tracheophyta</taxon>
        <taxon>Spermatophyta</taxon>
        <taxon>Magnoliopsida</taxon>
        <taxon>eudicotyledons</taxon>
        <taxon>Gunneridae</taxon>
        <taxon>Pentapetalae</taxon>
        <taxon>asterids</taxon>
        <taxon>lamiids</taxon>
        <taxon>Lamiales</taxon>
        <taxon>Bignoniaceae</taxon>
        <taxon>Crescentiina</taxon>
        <taxon>Tabebuia alliance</taxon>
        <taxon>Handroanthus</taxon>
    </lineage>
</organism>
<evidence type="ECO:0000256" key="2">
    <source>
        <dbReference type="ARBA" id="ARBA00022692"/>
    </source>
</evidence>
<feature type="transmembrane region" description="Helical" evidence="6">
    <location>
        <begin position="377"/>
        <end position="394"/>
    </location>
</feature>
<dbReference type="SUPFAM" id="SSF103473">
    <property type="entry name" value="MFS general substrate transporter"/>
    <property type="match status" value="1"/>
</dbReference>
<evidence type="ECO:0000256" key="7">
    <source>
        <dbReference type="SAM" id="SignalP"/>
    </source>
</evidence>
<keyword evidence="7" id="KW-0732">Signal</keyword>
<evidence type="ECO:0000256" key="3">
    <source>
        <dbReference type="ARBA" id="ARBA00022989"/>
    </source>
</evidence>
<feature type="signal peptide" evidence="7">
    <location>
        <begin position="1"/>
        <end position="19"/>
    </location>
</feature>
<feature type="transmembrane region" description="Helical" evidence="6">
    <location>
        <begin position="400"/>
        <end position="426"/>
    </location>
</feature>
<feature type="transmembrane region" description="Helical" evidence="6">
    <location>
        <begin position="102"/>
        <end position="124"/>
    </location>
</feature>
<dbReference type="EMBL" id="NKXS01006085">
    <property type="protein sequence ID" value="PIN02066.1"/>
    <property type="molecule type" value="Genomic_DNA"/>
</dbReference>
<reference evidence="11" key="1">
    <citation type="journal article" date="2018" name="Gigascience">
        <title>Genome assembly of the Pink Ipe (Handroanthus impetiginosus, Bignoniaceae), a highly valued, ecologically keystone Neotropical timber forest tree.</title>
        <authorList>
            <person name="Silva-Junior O.B."/>
            <person name="Grattapaglia D."/>
            <person name="Novaes E."/>
            <person name="Collevatti R.G."/>
        </authorList>
    </citation>
    <scope>NUCLEOTIDE SEQUENCE [LARGE SCALE GENOMIC DNA]</scope>
    <source>
        <strain evidence="11">cv. UFG-1</strain>
    </source>
</reference>
<dbReference type="AlphaFoldDB" id="A0A2G9G9X4"/>
<protein>
    <submittedName>
        <fullName evidence="10">Uncharacterized protein</fullName>
    </submittedName>
</protein>
<comment type="similarity">
    <text evidence="5">Belongs to the major facilitator superfamily. Phosphate:H(+) symporter (TC 2.A.1.9) family.</text>
</comment>
<keyword evidence="3 6" id="KW-1133">Transmembrane helix</keyword>
<evidence type="ECO:0000256" key="1">
    <source>
        <dbReference type="ARBA" id="ARBA00004141"/>
    </source>
</evidence>
<dbReference type="Proteomes" id="UP000231279">
    <property type="component" value="Unassembled WGS sequence"/>
</dbReference>
<comment type="subcellular location">
    <subcellularLocation>
        <location evidence="1">Membrane</location>
        <topology evidence="1">Multi-pass membrane protein</topology>
    </subcellularLocation>
</comment>
<dbReference type="Pfam" id="PF06813">
    <property type="entry name" value="Nodulin-like"/>
    <property type="match status" value="1"/>
</dbReference>
<feature type="chain" id="PRO_5013936919" evidence="7">
    <location>
        <begin position="20"/>
        <end position="508"/>
    </location>
</feature>